<accession>A0A1S1LFP6</accession>
<dbReference type="Proteomes" id="UP000180043">
    <property type="component" value="Unassembled WGS sequence"/>
</dbReference>
<sequence length="98" mass="10349">MSKSTYATDTVSTWIVSEGEELPAFGARKRVAEHAADLVRAGNIAGLRDLVEQAAFKTSGEGRWAAAGEVRDVLKAEGLDSVSWGDVAAAVRQSSDIN</sequence>
<dbReference type="EMBL" id="MLIQ01000042">
    <property type="protein sequence ID" value="OHU47140.1"/>
    <property type="molecule type" value="Genomic_DNA"/>
</dbReference>
<organism evidence="1 2">
    <name type="scientific">Mycobacteroides chelonae</name>
    <name type="common">Mycobacterium chelonae</name>
    <dbReference type="NCBI Taxonomy" id="1774"/>
    <lineage>
        <taxon>Bacteria</taxon>
        <taxon>Bacillati</taxon>
        <taxon>Actinomycetota</taxon>
        <taxon>Actinomycetes</taxon>
        <taxon>Mycobacteriales</taxon>
        <taxon>Mycobacteriaceae</taxon>
        <taxon>Mycobacteroides</taxon>
    </lineage>
</organism>
<proteinExistence type="predicted"/>
<reference evidence="1 2" key="1">
    <citation type="submission" date="2016-10" db="EMBL/GenBank/DDBJ databases">
        <title>Evaluation of Human, Veterinary and Environmental Mycobacterium chelonae Isolates by Core Genome Phylogenomic Analysis, Targeted Gene Comparison, and Anti-microbial Susceptibility Patterns: A Tale of Mistaken Identities.</title>
        <authorList>
            <person name="Fogelson S.B."/>
            <person name="Camus A.C."/>
            <person name="Lorenz W."/>
            <person name="Vasireddy R."/>
            <person name="Vasireddy S."/>
            <person name="Smith T."/>
            <person name="Brown-Elliott B.A."/>
            <person name="Wallace R.J.Jr."/>
            <person name="Hasan N.A."/>
            <person name="Reischl U."/>
            <person name="Sanchez S."/>
        </authorList>
    </citation>
    <scope>NUCLEOTIDE SEQUENCE [LARGE SCALE GENOMIC DNA]</scope>
    <source>
        <strain evidence="1 2">15515</strain>
    </source>
</reference>
<protein>
    <submittedName>
        <fullName evidence="1">Uncharacterized protein</fullName>
    </submittedName>
</protein>
<comment type="caution">
    <text evidence="1">The sequence shown here is derived from an EMBL/GenBank/DDBJ whole genome shotgun (WGS) entry which is preliminary data.</text>
</comment>
<evidence type="ECO:0000313" key="2">
    <source>
        <dbReference type="Proteomes" id="UP000180043"/>
    </source>
</evidence>
<dbReference type="AlphaFoldDB" id="A0A1S1LFP6"/>
<gene>
    <name evidence="1" type="ORF">BKG82_26135</name>
</gene>
<dbReference type="RefSeq" id="WP_070947758.1">
    <property type="nucleotide sequence ID" value="NZ_MLIQ01000042.1"/>
</dbReference>
<evidence type="ECO:0000313" key="1">
    <source>
        <dbReference type="EMBL" id="OHU47140.1"/>
    </source>
</evidence>
<name>A0A1S1LFP6_MYCCH</name>